<sequence length="504" mass="55652">MRKSWKLGSALLGSVLLVSSLSGCGGGNGNNANNANDGGQASAPSSASSSASPSGSAAKPGKGAKISVAYWGAEFATAQDVEKTYKQIFEDYKKKTGTDVEFTFVPDNNYRTWMVTQQAAGSMPEVVLTRMAWVWEDYAKNQVYDMTPYLEKESPYNPGKPWKDTFLPSFYKDSVNPANGIVNSVPAYTAMIRILYNKELFAKAGIDQAPQTWPEFIEDCKKLKDAGITPMAMSGQSNSHMTWFLTSIFGQLDEQLRKQMDTDGDNMVIKNELARATDKGLIDYTKYPFKDGLELFKDFSQYWNSDFNGIDEKSAQQLWLTGKAAMLLMNSADLKLVDDMEGRTFEYGGMPIPTLTKEQFPEAMGKSVVLGGAANESWAISSTAKDDKLAASVDLIQYLTSPEIEGRLANELGLLPTIPNAELPDKLKGFVLQNEDIRRANYTGPATIKEFSDFLVKSLQLYLSDKVDVNKLTEELNKEWKKGMDNAKTTNGWTEANGYGMTKN</sequence>
<keyword evidence="2" id="KW-0732">Signal</keyword>
<reference evidence="3 4" key="1">
    <citation type="submission" date="2020-08" db="EMBL/GenBank/DDBJ databases">
        <title>Cohnella phylogeny.</title>
        <authorList>
            <person name="Dunlap C."/>
        </authorList>
    </citation>
    <scope>NUCLEOTIDE SEQUENCE [LARGE SCALE GENOMIC DNA]</scope>
    <source>
        <strain evidence="3 4">CBP 2801</strain>
    </source>
</reference>
<comment type="caution">
    <text evidence="3">The sequence shown here is derived from an EMBL/GenBank/DDBJ whole genome shotgun (WGS) entry which is preliminary data.</text>
</comment>
<evidence type="ECO:0000256" key="1">
    <source>
        <dbReference type="SAM" id="MobiDB-lite"/>
    </source>
</evidence>
<dbReference type="RefSeq" id="WP_185131985.1">
    <property type="nucleotide sequence ID" value="NZ_JACJVO010000032.1"/>
</dbReference>
<dbReference type="PANTHER" id="PTHR43649:SF12">
    <property type="entry name" value="DIACETYLCHITOBIOSE BINDING PROTEIN DASA"/>
    <property type="match status" value="1"/>
</dbReference>
<accession>A0A7X0SR10</accession>
<dbReference type="EMBL" id="JACJVO010000032">
    <property type="protein sequence ID" value="MBB6734351.1"/>
    <property type="molecule type" value="Genomic_DNA"/>
</dbReference>
<dbReference type="PANTHER" id="PTHR43649">
    <property type="entry name" value="ARABINOSE-BINDING PROTEIN-RELATED"/>
    <property type="match status" value="1"/>
</dbReference>
<dbReference type="Pfam" id="PF01547">
    <property type="entry name" value="SBP_bac_1"/>
    <property type="match status" value="1"/>
</dbReference>
<dbReference type="Proteomes" id="UP000564644">
    <property type="component" value="Unassembled WGS sequence"/>
</dbReference>
<dbReference type="PROSITE" id="PS51257">
    <property type="entry name" value="PROKAR_LIPOPROTEIN"/>
    <property type="match status" value="1"/>
</dbReference>
<gene>
    <name evidence="3" type="ORF">H7C18_25840</name>
</gene>
<protein>
    <submittedName>
        <fullName evidence="3">Extracellular solute-binding protein</fullName>
    </submittedName>
</protein>
<proteinExistence type="predicted"/>
<dbReference type="Gene3D" id="3.40.190.10">
    <property type="entry name" value="Periplasmic binding protein-like II"/>
    <property type="match status" value="1"/>
</dbReference>
<evidence type="ECO:0000313" key="3">
    <source>
        <dbReference type="EMBL" id="MBB6734351.1"/>
    </source>
</evidence>
<feature type="chain" id="PRO_5038930658" evidence="2">
    <location>
        <begin position="25"/>
        <end position="504"/>
    </location>
</feature>
<feature type="region of interest" description="Disordered" evidence="1">
    <location>
        <begin position="31"/>
        <end position="61"/>
    </location>
</feature>
<evidence type="ECO:0000313" key="4">
    <source>
        <dbReference type="Proteomes" id="UP000564644"/>
    </source>
</evidence>
<dbReference type="InterPro" id="IPR006059">
    <property type="entry name" value="SBP"/>
</dbReference>
<organism evidence="3 4">
    <name type="scientific">Cohnella zeiphila</name>
    <dbReference type="NCBI Taxonomy" id="2761120"/>
    <lineage>
        <taxon>Bacteria</taxon>
        <taxon>Bacillati</taxon>
        <taxon>Bacillota</taxon>
        <taxon>Bacilli</taxon>
        <taxon>Bacillales</taxon>
        <taxon>Paenibacillaceae</taxon>
        <taxon>Cohnella</taxon>
    </lineage>
</organism>
<feature type="signal peptide" evidence="2">
    <location>
        <begin position="1"/>
        <end position="24"/>
    </location>
</feature>
<dbReference type="AlphaFoldDB" id="A0A7X0SR10"/>
<dbReference type="SUPFAM" id="SSF53850">
    <property type="entry name" value="Periplasmic binding protein-like II"/>
    <property type="match status" value="1"/>
</dbReference>
<name>A0A7X0SR10_9BACL</name>
<dbReference type="InterPro" id="IPR050490">
    <property type="entry name" value="Bact_solute-bd_prot1"/>
</dbReference>
<keyword evidence="4" id="KW-1185">Reference proteome</keyword>
<evidence type="ECO:0000256" key="2">
    <source>
        <dbReference type="SAM" id="SignalP"/>
    </source>
</evidence>